<sequence>MNPDSVSAQVPDIADGVRYKKNVRAWIIEELSVGEGGTHRASDFMSPDIQERGASPSNRQVLGSILTADELNCEFWVCGKLNQSLRALVKPSVTVVVIALSYDGR</sequence>
<dbReference type="EMBL" id="BGZK01000168">
    <property type="protein sequence ID" value="GBP25002.1"/>
    <property type="molecule type" value="Genomic_DNA"/>
</dbReference>
<comment type="caution">
    <text evidence="1">The sequence shown here is derived from an EMBL/GenBank/DDBJ whole genome shotgun (WGS) entry which is preliminary data.</text>
</comment>
<accession>A0A4C1UG92</accession>
<gene>
    <name evidence="1" type="ORF">EVAR_94296_1</name>
</gene>
<evidence type="ECO:0000313" key="2">
    <source>
        <dbReference type="Proteomes" id="UP000299102"/>
    </source>
</evidence>
<dbReference type="AlphaFoldDB" id="A0A4C1UG92"/>
<name>A0A4C1UG92_EUMVA</name>
<organism evidence="1 2">
    <name type="scientific">Eumeta variegata</name>
    <name type="common">Bagworm moth</name>
    <name type="synonym">Eumeta japonica</name>
    <dbReference type="NCBI Taxonomy" id="151549"/>
    <lineage>
        <taxon>Eukaryota</taxon>
        <taxon>Metazoa</taxon>
        <taxon>Ecdysozoa</taxon>
        <taxon>Arthropoda</taxon>
        <taxon>Hexapoda</taxon>
        <taxon>Insecta</taxon>
        <taxon>Pterygota</taxon>
        <taxon>Neoptera</taxon>
        <taxon>Endopterygota</taxon>
        <taxon>Lepidoptera</taxon>
        <taxon>Glossata</taxon>
        <taxon>Ditrysia</taxon>
        <taxon>Tineoidea</taxon>
        <taxon>Psychidae</taxon>
        <taxon>Oiketicinae</taxon>
        <taxon>Eumeta</taxon>
    </lineage>
</organism>
<dbReference type="OrthoDB" id="7464148at2759"/>
<evidence type="ECO:0000313" key="1">
    <source>
        <dbReference type="EMBL" id="GBP25002.1"/>
    </source>
</evidence>
<reference evidence="1 2" key="1">
    <citation type="journal article" date="2019" name="Commun. Biol.">
        <title>The bagworm genome reveals a unique fibroin gene that provides high tensile strength.</title>
        <authorList>
            <person name="Kono N."/>
            <person name="Nakamura H."/>
            <person name="Ohtoshi R."/>
            <person name="Tomita M."/>
            <person name="Numata K."/>
            <person name="Arakawa K."/>
        </authorList>
    </citation>
    <scope>NUCLEOTIDE SEQUENCE [LARGE SCALE GENOMIC DNA]</scope>
</reference>
<dbReference type="Proteomes" id="UP000299102">
    <property type="component" value="Unassembled WGS sequence"/>
</dbReference>
<keyword evidence="2" id="KW-1185">Reference proteome</keyword>
<proteinExistence type="predicted"/>
<protein>
    <submittedName>
        <fullName evidence="1">Uncharacterized protein</fullName>
    </submittedName>
</protein>